<dbReference type="RefSeq" id="WP_014161561.1">
    <property type="nucleotide sequence ID" value="NC_016147.2"/>
</dbReference>
<name>G7UTE2_PSEUP</name>
<dbReference type="KEGG" id="psd:DSC_13720"/>
<accession>G7UTE2</accession>
<dbReference type="STRING" id="1045855.DSC_13720"/>
<organism evidence="1 2">
    <name type="scientific">Pseudoxanthomonas spadix (strain BD-a59)</name>
    <dbReference type="NCBI Taxonomy" id="1045855"/>
    <lineage>
        <taxon>Bacteria</taxon>
        <taxon>Pseudomonadati</taxon>
        <taxon>Pseudomonadota</taxon>
        <taxon>Gammaproteobacteria</taxon>
        <taxon>Lysobacterales</taxon>
        <taxon>Lysobacteraceae</taxon>
        <taxon>Pseudoxanthomonas</taxon>
    </lineage>
</organism>
<dbReference type="AlphaFoldDB" id="G7UTE2"/>
<dbReference type="Proteomes" id="UP000005870">
    <property type="component" value="Chromosome"/>
</dbReference>
<reference evidence="1 2" key="1">
    <citation type="journal article" date="2012" name="J. Bacteriol.">
        <title>Complete Genome Sequence of the BTEX-Degrading Bacterium Pseudoxanthomonas spadix BD-a59.</title>
        <authorList>
            <person name="Lee S.H."/>
            <person name="Jin H.M."/>
            <person name="Lee H.J."/>
            <person name="Kim J.M."/>
            <person name="Jeon C.O."/>
        </authorList>
    </citation>
    <scope>NUCLEOTIDE SEQUENCE [LARGE SCALE GENOMIC DNA]</scope>
    <source>
        <strain evidence="1 2">BD-a59</strain>
    </source>
</reference>
<evidence type="ECO:0000313" key="1">
    <source>
        <dbReference type="EMBL" id="AER57388.1"/>
    </source>
</evidence>
<proteinExistence type="predicted"/>
<sequence>MPSPETSQAASMAFTATVASALARSIRDTPLRPRAECAPQALPTAEVTDVPAEFALDDGEEAA</sequence>
<protein>
    <submittedName>
        <fullName evidence="1">Uncharacterized protein</fullName>
    </submittedName>
</protein>
<dbReference type="HOGENOM" id="CLU_2882685_0_0_6"/>
<dbReference type="EMBL" id="CP003093">
    <property type="protein sequence ID" value="AER57388.1"/>
    <property type="molecule type" value="Genomic_DNA"/>
</dbReference>
<evidence type="ECO:0000313" key="2">
    <source>
        <dbReference type="Proteomes" id="UP000005870"/>
    </source>
</evidence>
<dbReference type="OrthoDB" id="5988339at2"/>
<keyword evidence="2" id="KW-1185">Reference proteome</keyword>
<gene>
    <name evidence="1" type="ordered locus">DSC_13720</name>
</gene>